<proteinExistence type="predicted"/>
<dbReference type="InterPro" id="IPR017562">
    <property type="entry name" value="Cyt_c_biogenesis_CcsA"/>
</dbReference>
<keyword evidence="10" id="KW-1185">Reference proteome</keyword>
<dbReference type="RefSeq" id="WP_151423957.1">
    <property type="nucleotide sequence ID" value="NZ_WBJX01000003.1"/>
</dbReference>
<comment type="subcellular location">
    <subcellularLocation>
        <location evidence="1">Membrane</location>
        <topology evidence="1">Multi-pass membrane protein</topology>
    </subcellularLocation>
</comment>
<name>A0A7J5B405_9MICO</name>
<comment type="caution">
    <text evidence="9">The sequence shown here is derived from an EMBL/GenBank/DDBJ whole genome shotgun (WGS) entry which is preliminary data.</text>
</comment>
<organism evidence="9 10">
    <name type="scientific">Pseudoclavibacter terrae</name>
    <dbReference type="NCBI Taxonomy" id="1530195"/>
    <lineage>
        <taxon>Bacteria</taxon>
        <taxon>Bacillati</taxon>
        <taxon>Actinomycetota</taxon>
        <taxon>Actinomycetes</taxon>
        <taxon>Micrococcales</taxon>
        <taxon>Microbacteriaceae</taxon>
        <taxon>Pseudoclavibacter</taxon>
    </lineage>
</organism>
<evidence type="ECO:0000256" key="5">
    <source>
        <dbReference type="ARBA" id="ARBA00023136"/>
    </source>
</evidence>
<evidence type="ECO:0000259" key="8">
    <source>
        <dbReference type="Pfam" id="PF01578"/>
    </source>
</evidence>
<feature type="transmembrane region" description="Helical" evidence="7">
    <location>
        <begin position="273"/>
        <end position="292"/>
    </location>
</feature>
<keyword evidence="4 7" id="KW-1133">Transmembrane helix</keyword>
<feature type="transmembrane region" description="Helical" evidence="7">
    <location>
        <begin position="153"/>
        <end position="172"/>
    </location>
</feature>
<reference evidence="9 10" key="1">
    <citation type="submission" date="2019-09" db="EMBL/GenBank/DDBJ databases">
        <title>Phylogeny of genus Pseudoclavibacter and closely related genus.</title>
        <authorList>
            <person name="Li Y."/>
        </authorList>
    </citation>
    <scope>NUCLEOTIDE SEQUENCE [LARGE SCALE GENOMIC DNA]</scope>
    <source>
        <strain evidence="9 10">THG-MD12</strain>
    </source>
</reference>
<feature type="transmembrane region" description="Helical" evidence="7">
    <location>
        <begin position="334"/>
        <end position="355"/>
    </location>
</feature>
<sequence length="364" mass="39663">MIETLSSWSNLLLYIAIAVYSIAFIAFSMDLAGRSARAAERTERQSAVGATAARRNTLVGAAAGPAGASTYDAAAREREMAEPATYTTDDPASSVSLASTRTESGDAWRDTRATPSLRIAMWLTVAAFLVHLAATVLRGIAADRVPWSNMFEYSMTSTLLIVLVFLLARFWADVRFLGTFITGFTVITLGIATLGFYVDVVPLAPALQSVWLVIHVFVASLATGCLAIGAGLSVAQLLQTRRVARVRAGLPSRLKLLSALPDAVRLENLAYRINIVGFILWTFTLMAGAIWAERAWGRYWGWDTKEVWTFIIWVVYAGYIHARATRGWRGSPSAWLAIAGFATVMFNFGVVNVFFKGLHAYSGL</sequence>
<dbReference type="Pfam" id="PF01578">
    <property type="entry name" value="Cytochrom_C_asm"/>
    <property type="match status" value="1"/>
</dbReference>
<dbReference type="InterPro" id="IPR045062">
    <property type="entry name" value="Cyt_c_biogenesis_CcsA/CcmC"/>
</dbReference>
<accession>A0A7J5B405</accession>
<dbReference type="NCBIfam" id="TIGR03144">
    <property type="entry name" value="cytochr_II_ccsB"/>
    <property type="match status" value="1"/>
</dbReference>
<dbReference type="GO" id="GO:0020037">
    <property type="term" value="F:heme binding"/>
    <property type="evidence" value="ECO:0007669"/>
    <property type="project" value="InterPro"/>
</dbReference>
<keyword evidence="3" id="KW-0201">Cytochrome c-type biogenesis</keyword>
<evidence type="ECO:0000313" key="9">
    <source>
        <dbReference type="EMBL" id="KAB1637805.1"/>
    </source>
</evidence>
<dbReference type="GO" id="GO:0005886">
    <property type="term" value="C:plasma membrane"/>
    <property type="evidence" value="ECO:0007669"/>
    <property type="project" value="TreeGrafter"/>
</dbReference>
<feature type="transmembrane region" description="Helical" evidence="7">
    <location>
        <begin position="210"/>
        <end position="238"/>
    </location>
</feature>
<keyword evidence="2 7" id="KW-0812">Transmembrane</keyword>
<feature type="transmembrane region" description="Helical" evidence="7">
    <location>
        <begin position="12"/>
        <end position="32"/>
    </location>
</feature>
<dbReference type="InterPro" id="IPR002541">
    <property type="entry name" value="Cyt_c_assembly"/>
</dbReference>
<protein>
    <submittedName>
        <fullName evidence="9">C-type cytochrome biogenesis protein CcsB</fullName>
    </submittedName>
</protein>
<dbReference type="OrthoDB" id="9814290at2"/>
<evidence type="ECO:0000256" key="2">
    <source>
        <dbReference type="ARBA" id="ARBA00022692"/>
    </source>
</evidence>
<feature type="transmembrane region" description="Helical" evidence="7">
    <location>
        <begin position="307"/>
        <end position="322"/>
    </location>
</feature>
<dbReference type="Proteomes" id="UP000490386">
    <property type="component" value="Unassembled WGS sequence"/>
</dbReference>
<evidence type="ECO:0000256" key="3">
    <source>
        <dbReference type="ARBA" id="ARBA00022748"/>
    </source>
</evidence>
<evidence type="ECO:0000256" key="4">
    <source>
        <dbReference type="ARBA" id="ARBA00022989"/>
    </source>
</evidence>
<feature type="transmembrane region" description="Helical" evidence="7">
    <location>
        <begin position="119"/>
        <end position="141"/>
    </location>
</feature>
<keyword evidence="5 7" id="KW-0472">Membrane</keyword>
<evidence type="ECO:0000256" key="7">
    <source>
        <dbReference type="SAM" id="Phobius"/>
    </source>
</evidence>
<evidence type="ECO:0000256" key="6">
    <source>
        <dbReference type="SAM" id="MobiDB-lite"/>
    </source>
</evidence>
<dbReference type="EMBL" id="WBJX01000003">
    <property type="protein sequence ID" value="KAB1637805.1"/>
    <property type="molecule type" value="Genomic_DNA"/>
</dbReference>
<dbReference type="AlphaFoldDB" id="A0A7J5B405"/>
<dbReference type="GO" id="GO:0017004">
    <property type="term" value="P:cytochrome complex assembly"/>
    <property type="evidence" value="ECO:0007669"/>
    <property type="project" value="UniProtKB-KW"/>
</dbReference>
<feature type="compositionally biased region" description="Polar residues" evidence="6">
    <location>
        <begin position="85"/>
        <end position="101"/>
    </location>
</feature>
<evidence type="ECO:0000313" key="10">
    <source>
        <dbReference type="Proteomes" id="UP000490386"/>
    </source>
</evidence>
<gene>
    <name evidence="9" type="primary">ccsB</name>
    <name evidence="9" type="ORF">F8O03_11475</name>
</gene>
<feature type="domain" description="Cytochrome c assembly protein" evidence="8">
    <location>
        <begin position="147"/>
        <end position="359"/>
    </location>
</feature>
<feature type="region of interest" description="Disordered" evidence="6">
    <location>
        <begin position="80"/>
        <end position="101"/>
    </location>
</feature>
<evidence type="ECO:0000256" key="1">
    <source>
        <dbReference type="ARBA" id="ARBA00004141"/>
    </source>
</evidence>
<feature type="transmembrane region" description="Helical" evidence="7">
    <location>
        <begin position="179"/>
        <end position="198"/>
    </location>
</feature>
<dbReference type="PANTHER" id="PTHR30071">
    <property type="entry name" value="HEME EXPORTER PROTEIN C"/>
    <property type="match status" value="1"/>
</dbReference>
<dbReference type="PANTHER" id="PTHR30071:SF1">
    <property type="entry name" value="CYTOCHROME B_B6 PROTEIN-RELATED"/>
    <property type="match status" value="1"/>
</dbReference>